<dbReference type="AlphaFoldDB" id="A0A7J7LNV7"/>
<evidence type="ECO:0000313" key="1">
    <source>
        <dbReference type="EMBL" id="KAF6144184.1"/>
    </source>
</evidence>
<reference evidence="1 2" key="1">
    <citation type="journal article" date="2020" name="IScience">
        <title>Genome Sequencing of the Endangered Kingdonia uniflora (Circaeasteraceae, Ranunculales) Reveals Potential Mechanisms of Evolutionary Specialization.</title>
        <authorList>
            <person name="Sun Y."/>
            <person name="Deng T."/>
            <person name="Zhang A."/>
            <person name="Moore M.J."/>
            <person name="Landis J.B."/>
            <person name="Lin N."/>
            <person name="Zhang H."/>
            <person name="Zhang X."/>
            <person name="Huang J."/>
            <person name="Zhang X."/>
            <person name="Sun H."/>
            <person name="Wang H."/>
        </authorList>
    </citation>
    <scope>NUCLEOTIDE SEQUENCE [LARGE SCALE GENOMIC DNA]</scope>
    <source>
        <strain evidence="1">TB1705</strain>
        <tissue evidence="1">Leaf</tissue>
    </source>
</reference>
<sequence length="188" mass="20961">MNGVQLYIIIYFGGDIARPKIGSIVTYVGGSIKLTSLRVHSSYKDFVILLEETSEIRREDSNYRGLDSCRFRPFVDDENDSFETIRTAVPPSNEPSIPQSNVHLSNEPMLTNVPQSNESFQTISINVPLSNEPSITQSSIHLSNELVLTNDPPSNEPILTNVPLSIEPEPIIGQTKTSAEFRFEPQPE</sequence>
<dbReference type="EMBL" id="JACGCM010002137">
    <property type="protein sequence ID" value="KAF6144184.1"/>
    <property type="molecule type" value="Genomic_DNA"/>
</dbReference>
<organism evidence="1 2">
    <name type="scientific">Kingdonia uniflora</name>
    <dbReference type="NCBI Taxonomy" id="39325"/>
    <lineage>
        <taxon>Eukaryota</taxon>
        <taxon>Viridiplantae</taxon>
        <taxon>Streptophyta</taxon>
        <taxon>Embryophyta</taxon>
        <taxon>Tracheophyta</taxon>
        <taxon>Spermatophyta</taxon>
        <taxon>Magnoliopsida</taxon>
        <taxon>Ranunculales</taxon>
        <taxon>Circaeasteraceae</taxon>
        <taxon>Kingdonia</taxon>
    </lineage>
</organism>
<comment type="caution">
    <text evidence="1">The sequence shown here is derived from an EMBL/GenBank/DDBJ whole genome shotgun (WGS) entry which is preliminary data.</text>
</comment>
<evidence type="ECO:0000313" key="2">
    <source>
        <dbReference type="Proteomes" id="UP000541444"/>
    </source>
</evidence>
<protein>
    <submittedName>
        <fullName evidence="1">Uncharacterized protein</fullName>
    </submittedName>
</protein>
<keyword evidence="2" id="KW-1185">Reference proteome</keyword>
<accession>A0A7J7LNV7</accession>
<dbReference type="Proteomes" id="UP000541444">
    <property type="component" value="Unassembled WGS sequence"/>
</dbReference>
<gene>
    <name evidence="1" type="ORF">GIB67_004857</name>
</gene>
<name>A0A7J7LNV7_9MAGN</name>
<proteinExistence type="predicted"/>